<evidence type="ECO:0000313" key="1">
    <source>
        <dbReference type="EMBL" id="CAD8155909.1"/>
    </source>
</evidence>
<name>A0A8S1TY37_PAROT</name>
<dbReference type="Proteomes" id="UP000683925">
    <property type="component" value="Unassembled WGS sequence"/>
</dbReference>
<accession>A0A8S1TY37</accession>
<sequence length="127" mass="15311">MKKILLLYSEIIFTESILFAAFNTVSQIEGLIQKLNHFYFPPNQLCYQLYNNRHNISIIIFYFNNYHFVYSSLQIKIFFQAFYLTSILYNSIRNHYKNQSCGQQIETQNKKTIKLRIPSIYLLIQIY</sequence>
<proteinExistence type="predicted"/>
<reference evidence="1" key="1">
    <citation type="submission" date="2021-01" db="EMBL/GenBank/DDBJ databases">
        <authorList>
            <consortium name="Genoscope - CEA"/>
            <person name="William W."/>
        </authorList>
    </citation>
    <scope>NUCLEOTIDE SEQUENCE</scope>
</reference>
<organism evidence="1 2">
    <name type="scientific">Paramecium octaurelia</name>
    <dbReference type="NCBI Taxonomy" id="43137"/>
    <lineage>
        <taxon>Eukaryota</taxon>
        <taxon>Sar</taxon>
        <taxon>Alveolata</taxon>
        <taxon>Ciliophora</taxon>
        <taxon>Intramacronucleata</taxon>
        <taxon>Oligohymenophorea</taxon>
        <taxon>Peniculida</taxon>
        <taxon>Parameciidae</taxon>
        <taxon>Paramecium</taxon>
    </lineage>
</organism>
<dbReference type="EMBL" id="CAJJDP010000031">
    <property type="protein sequence ID" value="CAD8155909.1"/>
    <property type="molecule type" value="Genomic_DNA"/>
</dbReference>
<protein>
    <submittedName>
        <fullName evidence="1">Uncharacterized protein</fullName>
    </submittedName>
</protein>
<comment type="caution">
    <text evidence="1">The sequence shown here is derived from an EMBL/GenBank/DDBJ whole genome shotgun (WGS) entry which is preliminary data.</text>
</comment>
<gene>
    <name evidence="1" type="ORF">POCTA_138.1.T0310194</name>
</gene>
<keyword evidence="2" id="KW-1185">Reference proteome</keyword>
<evidence type="ECO:0000313" key="2">
    <source>
        <dbReference type="Proteomes" id="UP000683925"/>
    </source>
</evidence>
<dbReference type="AlphaFoldDB" id="A0A8S1TY37"/>